<dbReference type="PROSITE" id="PS50969">
    <property type="entry name" value="FCP1"/>
    <property type="match status" value="1"/>
</dbReference>
<dbReference type="InterPro" id="IPR050365">
    <property type="entry name" value="TIM50"/>
</dbReference>
<dbReference type="GO" id="GO:0015031">
    <property type="term" value="P:protein transport"/>
    <property type="evidence" value="ECO:0007669"/>
    <property type="project" value="UniProtKB-KW"/>
</dbReference>
<reference evidence="5" key="1">
    <citation type="submission" date="2015-09" db="EMBL/GenBank/DDBJ databases">
        <authorList>
            <consortium name="Pathogen Informatics"/>
        </authorList>
    </citation>
    <scope>NUCLEOTIDE SEQUENCE [LARGE SCALE GENOMIC DNA]</scope>
    <source>
        <strain evidence="5">Lake Konstanz</strain>
    </source>
</reference>
<dbReference type="Proteomes" id="UP000051952">
    <property type="component" value="Unassembled WGS sequence"/>
</dbReference>
<name>A0A0S4JFL1_BODSA</name>
<feature type="region of interest" description="Disordered" evidence="2">
    <location>
        <begin position="321"/>
        <end position="341"/>
    </location>
</feature>
<sequence length="341" mass="38211">MRVTFLKLCTVPARNDWHRVHWPVPLPPMLHTIGPASKQPQTTKGNAAKSKKPQAAKKKKHTLVLDIDDTLLNHVGDLHHENKRLTTYQVSLRPHVGAFLKEMHELFEVVMYTAAVTCYGGAMTNLLEKAAGLPPSPYYDATVPWGCFESRDQASVEEAKAMKYAPVLGKDHVNWYLLTRSQTLNGSSFDRMKHLPILGRDPNSTIIIDDNVRSFPLNPRAGIKIAGIRGKDDDALLKLSPMLRAVAAAPSALRELDHWRADEYVKCDKFTENMDYSSDVRSRILGTVLYERRKCAIPKLVADSGNAKLLEEAKKKTEELFEKSKNDVKDQKAKATAFAKA</sequence>
<feature type="domain" description="FCP1 homology" evidence="3">
    <location>
        <begin position="56"/>
        <end position="246"/>
    </location>
</feature>
<evidence type="ECO:0000313" key="4">
    <source>
        <dbReference type="EMBL" id="CUG87939.1"/>
    </source>
</evidence>
<feature type="compositionally biased region" description="Basic residues" evidence="2">
    <location>
        <begin position="49"/>
        <end position="59"/>
    </location>
</feature>
<dbReference type="GO" id="GO:0005744">
    <property type="term" value="C:TIM23 mitochondrial import inner membrane translocase complex"/>
    <property type="evidence" value="ECO:0007669"/>
    <property type="project" value="UniProtKB-UniRule"/>
</dbReference>
<comment type="subcellular location">
    <subcellularLocation>
        <location evidence="1">Mitochondrion inner membrane</location>
        <topology evidence="1">Single-pass membrane protein</topology>
    </subcellularLocation>
</comment>
<dbReference type="SMART" id="SM00577">
    <property type="entry name" value="CPDc"/>
    <property type="match status" value="1"/>
</dbReference>
<evidence type="ECO:0000256" key="2">
    <source>
        <dbReference type="SAM" id="MobiDB-lite"/>
    </source>
</evidence>
<proteinExistence type="inferred from homology"/>
<keyword evidence="5" id="KW-1185">Reference proteome</keyword>
<dbReference type="AlphaFoldDB" id="A0A0S4JFL1"/>
<feature type="region of interest" description="Disordered" evidence="2">
    <location>
        <begin position="31"/>
        <end position="59"/>
    </location>
</feature>
<evidence type="ECO:0000256" key="1">
    <source>
        <dbReference type="RuleBase" id="RU365079"/>
    </source>
</evidence>
<dbReference type="InterPro" id="IPR023214">
    <property type="entry name" value="HAD_sf"/>
</dbReference>
<keyword evidence="1" id="KW-0496">Mitochondrion</keyword>
<dbReference type="EMBL" id="CYKH01001603">
    <property type="protein sequence ID" value="CUG87939.1"/>
    <property type="molecule type" value="Genomic_DNA"/>
</dbReference>
<dbReference type="OrthoDB" id="277011at2759"/>
<protein>
    <recommendedName>
        <fullName evidence="1">Mitochondrial import inner membrane translocase subunit TIM50</fullName>
    </recommendedName>
</protein>
<keyword evidence="1" id="KW-0653">Protein transport</keyword>
<dbReference type="InterPro" id="IPR036412">
    <property type="entry name" value="HAD-like_sf"/>
</dbReference>
<comment type="function">
    <text evidence="1">Essential component of the TIM23 complex, a complex that mediates the translocation of transit peptide-containing proteins across the mitochondrial inner membrane.</text>
</comment>
<dbReference type="InterPro" id="IPR004274">
    <property type="entry name" value="FCP1_dom"/>
</dbReference>
<feature type="compositionally biased region" description="Basic and acidic residues" evidence="2">
    <location>
        <begin position="321"/>
        <end position="333"/>
    </location>
</feature>
<dbReference type="PANTHER" id="PTHR12210">
    <property type="entry name" value="DULLARD PROTEIN PHOSPHATASE"/>
    <property type="match status" value="1"/>
</dbReference>
<comment type="subunit">
    <text evidence="1">Component of the TIM23 complex.</text>
</comment>
<evidence type="ECO:0000259" key="3">
    <source>
        <dbReference type="PROSITE" id="PS50969"/>
    </source>
</evidence>
<organism evidence="4 5">
    <name type="scientific">Bodo saltans</name>
    <name type="common">Flagellated protozoan</name>
    <dbReference type="NCBI Taxonomy" id="75058"/>
    <lineage>
        <taxon>Eukaryota</taxon>
        <taxon>Discoba</taxon>
        <taxon>Euglenozoa</taxon>
        <taxon>Kinetoplastea</taxon>
        <taxon>Metakinetoplastina</taxon>
        <taxon>Eubodonida</taxon>
        <taxon>Bodonidae</taxon>
        <taxon>Bodo</taxon>
    </lineage>
</organism>
<gene>
    <name evidence="4" type="ORF">BSAL_12780</name>
</gene>
<dbReference type="SUPFAM" id="SSF56784">
    <property type="entry name" value="HAD-like"/>
    <property type="match status" value="1"/>
</dbReference>
<dbReference type="Gene3D" id="3.40.50.1000">
    <property type="entry name" value="HAD superfamily/HAD-like"/>
    <property type="match status" value="1"/>
</dbReference>
<dbReference type="VEuPathDB" id="TriTrypDB:BSAL_12780"/>
<keyword evidence="1" id="KW-0811">Translocation</keyword>
<accession>A0A0S4JFL1</accession>
<keyword evidence="1" id="KW-0809">Transit peptide</keyword>
<keyword evidence="1" id="KW-0813">Transport</keyword>
<dbReference type="Pfam" id="PF03031">
    <property type="entry name" value="NIF"/>
    <property type="match status" value="2"/>
</dbReference>
<evidence type="ECO:0000313" key="5">
    <source>
        <dbReference type="Proteomes" id="UP000051952"/>
    </source>
</evidence>
<comment type="similarity">
    <text evidence="1">Belongs to the TIM50 family.</text>
</comment>